<keyword evidence="3" id="KW-1003">Cell membrane</keyword>
<evidence type="ECO:0000313" key="11">
    <source>
        <dbReference type="Proteomes" id="UP000837803"/>
    </source>
</evidence>
<dbReference type="RefSeq" id="WP_238751169.1">
    <property type="nucleotide sequence ID" value="NZ_CAKLPZ010000002.1"/>
</dbReference>
<dbReference type="Pfam" id="PF20730">
    <property type="entry name" value="YetF_N"/>
    <property type="match status" value="1"/>
</dbReference>
<feature type="transmembrane region" description="Helical" evidence="7">
    <location>
        <begin position="45"/>
        <end position="62"/>
    </location>
</feature>
<sequence>MGETVFFDNWQDILQIGITAPIVYVFIVLAIRLTGKRSTSQMNNFDWVVTVAIGSIAASGIMLKDLSITETLFAISLLLLLQYLLTSAVRNNESLESVVKAQPTLLVHDGQFLEEPMKRERITRSEIMSALRNSGITDVRLAQWVILEPDATFSVIRKSDTPLSKAALAGVEVPED</sequence>
<proteinExistence type="inferred from homology"/>
<comment type="subcellular location">
    <subcellularLocation>
        <location evidence="1">Cell membrane</location>
        <topology evidence="1">Multi-pass membrane protein</topology>
    </subcellularLocation>
</comment>
<dbReference type="PANTHER" id="PTHR34582">
    <property type="entry name" value="UPF0702 TRANSMEMBRANE PROTEIN YCAP"/>
    <property type="match status" value="1"/>
</dbReference>
<name>A0ABN8F8N1_9BACT</name>
<accession>A0ABN8F8N1</accession>
<evidence type="ECO:0000259" key="8">
    <source>
        <dbReference type="Pfam" id="PF04239"/>
    </source>
</evidence>
<keyword evidence="6 7" id="KW-0472">Membrane</keyword>
<protein>
    <recommendedName>
        <fullName evidence="12">DUF421 domain-containing protein</fullName>
    </recommendedName>
</protein>
<comment type="similarity">
    <text evidence="2">Belongs to the UPF0702 family.</text>
</comment>
<keyword evidence="11" id="KW-1185">Reference proteome</keyword>
<feature type="transmembrane region" description="Helical" evidence="7">
    <location>
        <begin position="13"/>
        <end position="33"/>
    </location>
</feature>
<evidence type="ECO:0000256" key="1">
    <source>
        <dbReference type="ARBA" id="ARBA00004651"/>
    </source>
</evidence>
<evidence type="ECO:0000313" key="10">
    <source>
        <dbReference type="EMBL" id="CAH1001322.1"/>
    </source>
</evidence>
<keyword evidence="5 7" id="KW-1133">Transmembrane helix</keyword>
<evidence type="ECO:0008006" key="12">
    <source>
        <dbReference type="Google" id="ProtNLM"/>
    </source>
</evidence>
<evidence type="ECO:0000256" key="6">
    <source>
        <dbReference type="ARBA" id="ARBA00023136"/>
    </source>
</evidence>
<dbReference type="EMBL" id="CAKLPZ010000002">
    <property type="protein sequence ID" value="CAH1001322.1"/>
    <property type="molecule type" value="Genomic_DNA"/>
</dbReference>
<keyword evidence="4 7" id="KW-0812">Transmembrane</keyword>
<dbReference type="Gene3D" id="3.30.240.20">
    <property type="entry name" value="bsu07140 like domains"/>
    <property type="match status" value="1"/>
</dbReference>
<reference evidence="10" key="1">
    <citation type="submission" date="2021-12" db="EMBL/GenBank/DDBJ databases">
        <authorList>
            <person name="Rodrigo-Torres L."/>
            <person name="Arahal R. D."/>
            <person name="Lucena T."/>
        </authorList>
    </citation>
    <scope>NUCLEOTIDE SEQUENCE</scope>
    <source>
        <strain evidence="10">CECT 8419</strain>
    </source>
</reference>
<dbReference type="Proteomes" id="UP000837803">
    <property type="component" value="Unassembled WGS sequence"/>
</dbReference>
<gene>
    <name evidence="10" type="ORF">LEM8419_02223</name>
</gene>
<evidence type="ECO:0000256" key="5">
    <source>
        <dbReference type="ARBA" id="ARBA00022989"/>
    </source>
</evidence>
<dbReference type="InterPro" id="IPR048454">
    <property type="entry name" value="YetF_N"/>
</dbReference>
<evidence type="ECO:0000259" key="9">
    <source>
        <dbReference type="Pfam" id="PF20730"/>
    </source>
</evidence>
<dbReference type="Pfam" id="PF04239">
    <property type="entry name" value="DUF421"/>
    <property type="match status" value="1"/>
</dbReference>
<dbReference type="InterPro" id="IPR023090">
    <property type="entry name" value="UPF0702_alpha/beta_dom_sf"/>
</dbReference>
<dbReference type="PANTHER" id="PTHR34582:SF6">
    <property type="entry name" value="UPF0702 TRANSMEMBRANE PROTEIN YCAP"/>
    <property type="match status" value="1"/>
</dbReference>
<evidence type="ECO:0000256" key="7">
    <source>
        <dbReference type="SAM" id="Phobius"/>
    </source>
</evidence>
<dbReference type="InterPro" id="IPR007353">
    <property type="entry name" value="DUF421"/>
</dbReference>
<evidence type="ECO:0000256" key="3">
    <source>
        <dbReference type="ARBA" id="ARBA00022475"/>
    </source>
</evidence>
<evidence type="ECO:0000256" key="2">
    <source>
        <dbReference type="ARBA" id="ARBA00006448"/>
    </source>
</evidence>
<organism evidence="10 11">
    <name type="scientific">Neolewinella maritima</name>
    <dbReference type="NCBI Taxonomy" id="1383882"/>
    <lineage>
        <taxon>Bacteria</taxon>
        <taxon>Pseudomonadati</taxon>
        <taxon>Bacteroidota</taxon>
        <taxon>Saprospiria</taxon>
        <taxon>Saprospirales</taxon>
        <taxon>Lewinellaceae</taxon>
        <taxon>Neolewinella</taxon>
    </lineage>
</organism>
<evidence type="ECO:0000256" key="4">
    <source>
        <dbReference type="ARBA" id="ARBA00022692"/>
    </source>
</evidence>
<feature type="domain" description="YetF-like N-terminal transmembrane" evidence="9">
    <location>
        <begin position="25"/>
        <end position="85"/>
    </location>
</feature>
<feature type="domain" description="YetF C-terminal" evidence="8">
    <location>
        <begin position="91"/>
        <end position="160"/>
    </location>
</feature>
<comment type="caution">
    <text evidence="10">The sequence shown here is derived from an EMBL/GenBank/DDBJ whole genome shotgun (WGS) entry which is preliminary data.</text>
</comment>